<dbReference type="CDD" id="cd00118">
    <property type="entry name" value="LysM"/>
    <property type="match status" value="1"/>
</dbReference>
<evidence type="ECO:0000256" key="2">
    <source>
        <dbReference type="ARBA" id="ARBA00022670"/>
    </source>
</evidence>
<evidence type="ECO:0000256" key="4">
    <source>
        <dbReference type="ARBA" id="ARBA00022801"/>
    </source>
</evidence>
<dbReference type="Proteomes" id="UP000076609">
    <property type="component" value="Unassembled WGS sequence"/>
</dbReference>
<dbReference type="InterPro" id="IPR051156">
    <property type="entry name" value="Mito/Outer_Membr_Metalloprot"/>
</dbReference>
<keyword evidence="4" id="KW-0378">Hydrolase</keyword>
<keyword evidence="10" id="KW-1185">Reference proteome</keyword>
<dbReference type="EMBL" id="LQQO01000001">
    <property type="protein sequence ID" value="KZE18970.1"/>
    <property type="molecule type" value="Genomic_DNA"/>
</dbReference>
<name>A0ABR5YHQ8_9SPHN</name>
<keyword evidence="3" id="KW-0479">Metal-binding</keyword>
<keyword evidence="6" id="KW-0482">Metalloprotease</keyword>
<accession>A0ABR5YHQ8</accession>
<reference evidence="10" key="1">
    <citation type="submission" date="2016-01" db="EMBL/GenBank/DDBJ databases">
        <title>Draft genome of Chromobacterium sp. F49.</title>
        <authorList>
            <person name="Hong K.W."/>
        </authorList>
    </citation>
    <scope>NUCLEOTIDE SEQUENCE [LARGE SCALE GENOMIC DNA]</scope>
    <source>
        <strain evidence="10">CN3</strain>
    </source>
</reference>
<dbReference type="Pfam" id="PF01435">
    <property type="entry name" value="Peptidase_M48"/>
    <property type="match status" value="1"/>
</dbReference>
<evidence type="ECO:0000256" key="7">
    <source>
        <dbReference type="SAM" id="SignalP"/>
    </source>
</evidence>
<evidence type="ECO:0000256" key="5">
    <source>
        <dbReference type="ARBA" id="ARBA00022833"/>
    </source>
</evidence>
<feature type="signal peptide" evidence="7">
    <location>
        <begin position="1"/>
        <end position="20"/>
    </location>
</feature>
<comment type="cofactor">
    <cofactor evidence="1">
        <name>Zn(2+)</name>
        <dbReference type="ChEBI" id="CHEBI:29105"/>
    </cofactor>
</comment>
<evidence type="ECO:0000259" key="8">
    <source>
        <dbReference type="PROSITE" id="PS51782"/>
    </source>
</evidence>
<feature type="chain" id="PRO_5047054325" evidence="7">
    <location>
        <begin position="21"/>
        <end position="470"/>
    </location>
</feature>
<dbReference type="InterPro" id="IPR001915">
    <property type="entry name" value="Peptidase_M48"/>
</dbReference>
<evidence type="ECO:0000256" key="3">
    <source>
        <dbReference type="ARBA" id="ARBA00022723"/>
    </source>
</evidence>
<keyword evidence="7" id="KW-0732">Signal</keyword>
<evidence type="ECO:0000256" key="1">
    <source>
        <dbReference type="ARBA" id="ARBA00001947"/>
    </source>
</evidence>
<proteinExistence type="predicted"/>
<evidence type="ECO:0000256" key="6">
    <source>
        <dbReference type="ARBA" id="ARBA00023049"/>
    </source>
</evidence>
<keyword evidence="5" id="KW-0862">Zinc</keyword>
<organism evidence="9 10">
    <name type="scientific">Sphingomonas hankookensis</name>
    <dbReference type="NCBI Taxonomy" id="563996"/>
    <lineage>
        <taxon>Bacteria</taxon>
        <taxon>Pseudomonadati</taxon>
        <taxon>Pseudomonadota</taxon>
        <taxon>Alphaproteobacteria</taxon>
        <taxon>Sphingomonadales</taxon>
        <taxon>Sphingomonadaceae</taxon>
        <taxon>Sphingomonas</taxon>
    </lineage>
</organism>
<keyword evidence="2" id="KW-0645">Protease</keyword>
<dbReference type="PANTHER" id="PTHR22726">
    <property type="entry name" value="METALLOENDOPEPTIDASE OMA1"/>
    <property type="match status" value="1"/>
</dbReference>
<dbReference type="InterPro" id="IPR018392">
    <property type="entry name" value="LysM"/>
</dbReference>
<protein>
    <submittedName>
        <fullName evidence="9">Peptidase M48 Ste24p</fullName>
    </submittedName>
</protein>
<evidence type="ECO:0000313" key="10">
    <source>
        <dbReference type="Proteomes" id="UP000076609"/>
    </source>
</evidence>
<dbReference type="Gene3D" id="3.30.2010.10">
    <property type="entry name" value="Metalloproteases ('zincins'), catalytic domain"/>
    <property type="match status" value="1"/>
</dbReference>
<evidence type="ECO:0000313" key="9">
    <source>
        <dbReference type="EMBL" id="KZE18970.1"/>
    </source>
</evidence>
<dbReference type="PANTHER" id="PTHR22726:SF1">
    <property type="entry name" value="METALLOENDOPEPTIDASE OMA1, MITOCHONDRIAL"/>
    <property type="match status" value="1"/>
</dbReference>
<comment type="caution">
    <text evidence="9">The sequence shown here is derived from an EMBL/GenBank/DDBJ whole genome shotgun (WGS) entry which is preliminary data.</text>
</comment>
<gene>
    <name evidence="9" type="ORF">AVT10_00950</name>
</gene>
<sequence>MRFLTAAMLTAATVSAPVMAQTRSISQSDRAQGAQANPQLLAQYGGRYSGPQAAYVERVGKKVAVQSGLSNASGDFTVTLLNSPVENAFAIPGGYVYITRQLLALMNSEAELAAVMGHEVGHVAARHSNSRNTRSTLGNLGATLLGAVTGSDLVSRIAGVGSQLYTLSYSRNQEYQADQFGVRYATAAGYAPSGMADALVQLNEAQALAAQTSGRGGNAVPTWMSTHPNGAERVRRARALAQQAGGAATQPGQDTTYLRMLDGLRYDDDPAQGVIDGTTFRHPALRIRFTAPSGYALQNGTDAVTIAGQGGQAEFRMGPADDPASFVRQRLASLGARTAAEPQTTRINGTDAAIATVRANANNQAVDLTIVAYRYPSATYYFQIVTPAGRGIGPFESLLDSFGTLTQAEANAIVGKRIRIATVRAGDTIDSLSRQMAYPDFQRNRFLTLNGLEDDAQLVPGQLVKLVVRG</sequence>
<dbReference type="PROSITE" id="PS51782">
    <property type="entry name" value="LYSM"/>
    <property type="match status" value="1"/>
</dbReference>
<feature type="domain" description="LysM" evidence="8">
    <location>
        <begin position="419"/>
        <end position="466"/>
    </location>
</feature>